<protein>
    <submittedName>
        <fullName evidence="1">Uncharacterized protein</fullName>
    </submittedName>
</protein>
<evidence type="ECO:0000313" key="2">
    <source>
        <dbReference type="Proteomes" id="UP000001307"/>
    </source>
</evidence>
<dbReference type="OrthoDB" id="10620362at2759"/>
<name>E4X160_OIKDI</name>
<dbReference type="InParanoid" id="E4X160"/>
<evidence type="ECO:0000313" key="1">
    <source>
        <dbReference type="EMBL" id="CBY23540.1"/>
    </source>
</evidence>
<proteinExistence type="predicted"/>
<organism evidence="1">
    <name type="scientific">Oikopleura dioica</name>
    <name type="common">Tunicate</name>
    <dbReference type="NCBI Taxonomy" id="34765"/>
    <lineage>
        <taxon>Eukaryota</taxon>
        <taxon>Metazoa</taxon>
        <taxon>Chordata</taxon>
        <taxon>Tunicata</taxon>
        <taxon>Appendicularia</taxon>
        <taxon>Copelata</taxon>
        <taxon>Oikopleuridae</taxon>
        <taxon>Oikopleura</taxon>
    </lineage>
</organism>
<keyword evidence="2" id="KW-1185">Reference proteome</keyword>
<dbReference type="Proteomes" id="UP000001307">
    <property type="component" value="Unassembled WGS sequence"/>
</dbReference>
<reference evidence="1" key="1">
    <citation type="journal article" date="2010" name="Science">
        <title>Plasticity of animal genome architecture unmasked by rapid evolution of a pelagic tunicate.</title>
        <authorList>
            <person name="Denoeud F."/>
            <person name="Henriet S."/>
            <person name="Mungpakdee S."/>
            <person name="Aury J.M."/>
            <person name="Da Silva C."/>
            <person name="Brinkmann H."/>
            <person name="Mikhaleva J."/>
            <person name="Olsen L.C."/>
            <person name="Jubin C."/>
            <person name="Canestro C."/>
            <person name="Bouquet J.M."/>
            <person name="Danks G."/>
            <person name="Poulain J."/>
            <person name="Campsteijn C."/>
            <person name="Adamski M."/>
            <person name="Cross I."/>
            <person name="Yadetie F."/>
            <person name="Muffato M."/>
            <person name="Louis A."/>
            <person name="Butcher S."/>
            <person name="Tsagkogeorga G."/>
            <person name="Konrad A."/>
            <person name="Singh S."/>
            <person name="Jensen M.F."/>
            <person name="Cong E.H."/>
            <person name="Eikeseth-Otteraa H."/>
            <person name="Noel B."/>
            <person name="Anthouard V."/>
            <person name="Porcel B.M."/>
            <person name="Kachouri-Lafond R."/>
            <person name="Nishino A."/>
            <person name="Ugolini M."/>
            <person name="Chourrout P."/>
            <person name="Nishida H."/>
            <person name="Aasland R."/>
            <person name="Huzurbazar S."/>
            <person name="Westhof E."/>
            <person name="Delsuc F."/>
            <person name="Lehrach H."/>
            <person name="Reinhardt R."/>
            <person name="Weissenbach J."/>
            <person name="Roy S.W."/>
            <person name="Artiguenave F."/>
            <person name="Postlethwait J.H."/>
            <person name="Manak J.R."/>
            <person name="Thompson E.M."/>
            <person name="Jaillon O."/>
            <person name="Du Pasquier L."/>
            <person name="Boudinot P."/>
            <person name="Liberles D.A."/>
            <person name="Volff J.N."/>
            <person name="Philippe H."/>
            <person name="Lenhard B."/>
            <person name="Roest Crollius H."/>
            <person name="Wincker P."/>
            <person name="Chourrout D."/>
        </authorList>
    </citation>
    <scope>NUCLEOTIDE SEQUENCE [LARGE SCALE GENOMIC DNA]</scope>
</reference>
<gene>
    <name evidence="1" type="ORF">GSOID_T00015989001</name>
</gene>
<dbReference type="EMBL" id="FN653021">
    <property type="protein sequence ID" value="CBY23540.1"/>
    <property type="molecule type" value="Genomic_DNA"/>
</dbReference>
<accession>E4X160</accession>
<sequence>MAWGYQDKACRCFTKSKTEAMIYSLFFVSIVYGCVQRPGLGINTLNRGLGSIQDKTLCERAYSIPENYVQKFEFEQQNVCDSFCSNTIKENATIPYPPKGICSLTYSKSDKSANDKILTWTYKLWIQNYALEIFDVIPKKTKAAPKKKTKKQISNTFHNQMTMISDLIQGFFIGFRAPLTAEIFKLKDLVERNTFYDKNNLGQVIELTDGIFRSDPSSDDLKKLEEIMEEFFKKSLDYPVKISQERIENCGEITFIYENKCSKFTISEI</sequence>
<dbReference type="AlphaFoldDB" id="E4X160"/>